<organism evidence="2 3">
    <name type="scientific">Kitasatospora nipponensis</name>
    <dbReference type="NCBI Taxonomy" id="258049"/>
    <lineage>
        <taxon>Bacteria</taxon>
        <taxon>Bacillati</taxon>
        <taxon>Actinomycetota</taxon>
        <taxon>Actinomycetes</taxon>
        <taxon>Kitasatosporales</taxon>
        <taxon>Streptomycetaceae</taxon>
        <taxon>Kitasatospora</taxon>
    </lineage>
</organism>
<evidence type="ECO:0000313" key="3">
    <source>
        <dbReference type="Proteomes" id="UP001500037"/>
    </source>
</evidence>
<reference evidence="3" key="1">
    <citation type="journal article" date="2019" name="Int. J. Syst. Evol. Microbiol.">
        <title>The Global Catalogue of Microorganisms (GCM) 10K type strain sequencing project: providing services to taxonomists for standard genome sequencing and annotation.</title>
        <authorList>
            <consortium name="The Broad Institute Genomics Platform"/>
            <consortium name="The Broad Institute Genome Sequencing Center for Infectious Disease"/>
            <person name="Wu L."/>
            <person name="Ma J."/>
        </authorList>
    </citation>
    <scope>NUCLEOTIDE SEQUENCE [LARGE SCALE GENOMIC DNA]</scope>
    <source>
        <strain evidence="3">JCM 13004</strain>
    </source>
</reference>
<sequence>MPVLKQLSTVVIDCADPTALAAFYQKATGWEITHNDQDFASLGNGTPVQLAFVRVDGYRSPGWPDGTRHVHLDFTVADVDGAAEELLGLGASRPEFQPGDGQWIVLTDPEGHPFCLTSATTGE</sequence>
<dbReference type="InterPro" id="IPR037523">
    <property type="entry name" value="VOC_core"/>
</dbReference>
<proteinExistence type="predicted"/>
<dbReference type="InterPro" id="IPR041581">
    <property type="entry name" value="Glyoxalase_6"/>
</dbReference>
<dbReference type="InterPro" id="IPR029068">
    <property type="entry name" value="Glyas_Bleomycin-R_OHBP_Dase"/>
</dbReference>
<gene>
    <name evidence="2" type="ORF">GCM10009665_24950</name>
</gene>
<dbReference type="SUPFAM" id="SSF54593">
    <property type="entry name" value="Glyoxalase/Bleomycin resistance protein/Dihydroxybiphenyl dioxygenase"/>
    <property type="match status" value="1"/>
</dbReference>
<dbReference type="PANTHER" id="PTHR35908:SF1">
    <property type="entry name" value="CONSERVED PROTEIN"/>
    <property type="match status" value="1"/>
</dbReference>
<keyword evidence="3" id="KW-1185">Reference proteome</keyword>
<dbReference type="EMBL" id="BAAALF010000033">
    <property type="protein sequence ID" value="GAA1233649.1"/>
    <property type="molecule type" value="Genomic_DNA"/>
</dbReference>
<feature type="domain" description="VOC" evidence="1">
    <location>
        <begin position="6"/>
        <end position="119"/>
    </location>
</feature>
<evidence type="ECO:0000259" key="1">
    <source>
        <dbReference type="PROSITE" id="PS51819"/>
    </source>
</evidence>
<dbReference type="Pfam" id="PF18029">
    <property type="entry name" value="Glyoxalase_6"/>
    <property type="match status" value="1"/>
</dbReference>
<dbReference type="CDD" id="cd06587">
    <property type="entry name" value="VOC"/>
    <property type="match status" value="1"/>
</dbReference>
<protein>
    <submittedName>
        <fullName evidence="2">VOC family protein</fullName>
    </submittedName>
</protein>
<dbReference type="RefSeq" id="WP_344441476.1">
    <property type="nucleotide sequence ID" value="NZ_BAAALF010000033.1"/>
</dbReference>
<name>A0ABP4GRA8_9ACTN</name>
<dbReference type="PANTHER" id="PTHR35908">
    <property type="entry name" value="HYPOTHETICAL FUSION PROTEIN"/>
    <property type="match status" value="1"/>
</dbReference>
<accession>A0ABP4GRA8</accession>
<evidence type="ECO:0000313" key="2">
    <source>
        <dbReference type="EMBL" id="GAA1233649.1"/>
    </source>
</evidence>
<dbReference type="PROSITE" id="PS51819">
    <property type="entry name" value="VOC"/>
    <property type="match status" value="1"/>
</dbReference>
<dbReference type="Proteomes" id="UP001500037">
    <property type="component" value="Unassembled WGS sequence"/>
</dbReference>
<dbReference type="Gene3D" id="3.10.180.10">
    <property type="entry name" value="2,3-Dihydroxybiphenyl 1,2-Dioxygenase, domain 1"/>
    <property type="match status" value="1"/>
</dbReference>
<comment type="caution">
    <text evidence="2">The sequence shown here is derived from an EMBL/GenBank/DDBJ whole genome shotgun (WGS) entry which is preliminary data.</text>
</comment>